<feature type="compositionally biased region" description="Low complexity" evidence="1">
    <location>
        <begin position="33"/>
        <end position="47"/>
    </location>
</feature>
<dbReference type="Pfam" id="PF01547">
    <property type="entry name" value="SBP_bac_1"/>
    <property type="match status" value="1"/>
</dbReference>
<feature type="region of interest" description="Disordered" evidence="1">
    <location>
        <begin position="27"/>
        <end position="53"/>
    </location>
</feature>
<dbReference type="PANTHER" id="PTHR43649:SF12">
    <property type="entry name" value="DIACETYLCHITOBIOSE BINDING PROTEIN DASA"/>
    <property type="match status" value="1"/>
</dbReference>
<evidence type="ECO:0000313" key="4">
    <source>
        <dbReference type="Proteomes" id="UP000824002"/>
    </source>
</evidence>
<feature type="signal peptide" evidence="2">
    <location>
        <begin position="1"/>
        <end position="19"/>
    </location>
</feature>
<keyword evidence="2" id="KW-0732">Signal</keyword>
<evidence type="ECO:0000256" key="1">
    <source>
        <dbReference type="SAM" id="MobiDB-lite"/>
    </source>
</evidence>
<dbReference type="InterPro" id="IPR006059">
    <property type="entry name" value="SBP"/>
</dbReference>
<reference evidence="3" key="1">
    <citation type="submission" date="2020-10" db="EMBL/GenBank/DDBJ databases">
        <authorList>
            <person name="Gilroy R."/>
        </authorList>
    </citation>
    <scope>NUCLEOTIDE SEQUENCE</scope>
    <source>
        <strain evidence="3">CHK199-13235</strain>
    </source>
</reference>
<dbReference type="AlphaFoldDB" id="A0A9D1FLL4"/>
<evidence type="ECO:0000313" key="3">
    <source>
        <dbReference type="EMBL" id="HIS75732.1"/>
    </source>
</evidence>
<dbReference type="Gene3D" id="3.40.190.10">
    <property type="entry name" value="Periplasmic binding protein-like II"/>
    <property type="match status" value="2"/>
</dbReference>
<gene>
    <name evidence="3" type="ORF">IAB51_02880</name>
</gene>
<dbReference type="SUPFAM" id="SSF53850">
    <property type="entry name" value="Periplasmic binding protein-like II"/>
    <property type="match status" value="1"/>
</dbReference>
<comment type="caution">
    <text evidence="3">The sequence shown here is derived from an EMBL/GenBank/DDBJ whole genome shotgun (WGS) entry which is preliminary data.</text>
</comment>
<proteinExistence type="predicted"/>
<protein>
    <submittedName>
        <fullName evidence="3">Extracellular solute-binding protein</fullName>
    </submittedName>
</protein>
<evidence type="ECO:0000256" key="2">
    <source>
        <dbReference type="SAM" id="SignalP"/>
    </source>
</evidence>
<organism evidence="3 4">
    <name type="scientific">Candidatus Merdivicinus excrementipullorum</name>
    <dbReference type="NCBI Taxonomy" id="2840867"/>
    <lineage>
        <taxon>Bacteria</taxon>
        <taxon>Bacillati</taxon>
        <taxon>Bacillota</taxon>
        <taxon>Clostridia</taxon>
        <taxon>Eubacteriales</taxon>
        <taxon>Oscillospiraceae</taxon>
        <taxon>Oscillospiraceae incertae sedis</taxon>
        <taxon>Candidatus Merdivicinus</taxon>
    </lineage>
</organism>
<feature type="chain" id="PRO_5038736657" evidence="2">
    <location>
        <begin position="20"/>
        <end position="550"/>
    </location>
</feature>
<dbReference type="Proteomes" id="UP000824002">
    <property type="component" value="Unassembled WGS sequence"/>
</dbReference>
<name>A0A9D1FLL4_9FIRM</name>
<reference evidence="3" key="2">
    <citation type="journal article" date="2021" name="PeerJ">
        <title>Extensive microbial diversity within the chicken gut microbiome revealed by metagenomics and culture.</title>
        <authorList>
            <person name="Gilroy R."/>
            <person name="Ravi A."/>
            <person name="Getino M."/>
            <person name="Pursley I."/>
            <person name="Horton D.L."/>
            <person name="Alikhan N.F."/>
            <person name="Baker D."/>
            <person name="Gharbi K."/>
            <person name="Hall N."/>
            <person name="Watson M."/>
            <person name="Adriaenssens E.M."/>
            <person name="Foster-Nyarko E."/>
            <person name="Jarju S."/>
            <person name="Secka A."/>
            <person name="Antonio M."/>
            <person name="Oren A."/>
            <person name="Chaudhuri R.R."/>
            <person name="La Ragione R."/>
            <person name="Hildebrand F."/>
            <person name="Pallen M.J."/>
        </authorList>
    </citation>
    <scope>NUCLEOTIDE SEQUENCE</scope>
    <source>
        <strain evidence="3">CHK199-13235</strain>
    </source>
</reference>
<dbReference type="InterPro" id="IPR050490">
    <property type="entry name" value="Bact_solute-bd_prot1"/>
</dbReference>
<dbReference type="EMBL" id="DVJP01000023">
    <property type="protein sequence ID" value="HIS75732.1"/>
    <property type="molecule type" value="Genomic_DNA"/>
</dbReference>
<sequence>MKKSLQLLSALTAMLLAMAALSGCGGGGDTEESAASSGDSSSEAALENFNPTGMPIVNEPVTLEVFCGKHPLQVDYDEMPMWDEYEKLTGVHIEWDLVDQGSMTERKNILLNSGDYPDVFFKQGLSQSDLVNYGPDQQVFIPLDDLIEEYGENFKNVLADYPEIENAIRLYDGHIYSLPNIAGMETSVGCFYFINQAWMDAVGQDMPTNLDEYRTLLEAFRDEDPNGNGQKDEIPMLSSWYGLNGFIHYLKGSWGLGNRGSFNMYVDCDEETDTVRFTATVPEFREVVEYVRGLYQDGLLNQEIFTIDDITVTAKGEEGVAGSFIFQNPIQIGKTHQDDYVIVTEPMRARDDIEPINTLVGPNVQSKTSFVITKECEYPEVAFRWGEYFYSEEGQALFWMGVEGLTYTINENGEYIPTDLILNNPDGLTVDEATGKYFPRFMGGPTIKNYRYAYGHGDTLPILMDAVEVMRPYKPKEIWSSFNYDIDQQTELNALSTDIITYYDEMIAQFVSGKIPMSEWDSFLAELDKMGLDRYLEIWNEGYQNYKSKQ</sequence>
<accession>A0A9D1FLL4</accession>
<dbReference type="PANTHER" id="PTHR43649">
    <property type="entry name" value="ARABINOSE-BINDING PROTEIN-RELATED"/>
    <property type="match status" value="1"/>
</dbReference>
<dbReference type="PROSITE" id="PS51257">
    <property type="entry name" value="PROKAR_LIPOPROTEIN"/>
    <property type="match status" value="1"/>
</dbReference>